<evidence type="ECO:0000313" key="1">
    <source>
        <dbReference type="EMBL" id="KJU81469.1"/>
    </source>
</evidence>
<proteinExistence type="predicted"/>
<dbReference type="AlphaFoldDB" id="A0A0F3GHP3"/>
<name>A0A0F3GHP3_9BACT</name>
<comment type="caution">
    <text evidence="1">The sequence shown here is derived from an EMBL/GenBank/DDBJ whole genome shotgun (WGS) entry which is preliminary data.</text>
</comment>
<evidence type="ECO:0000313" key="2">
    <source>
        <dbReference type="Proteomes" id="UP000033423"/>
    </source>
</evidence>
<dbReference type="Gene3D" id="3.40.190.10">
    <property type="entry name" value="Periplasmic binding protein-like II"/>
    <property type="match status" value="1"/>
</dbReference>
<dbReference type="Proteomes" id="UP000033423">
    <property type="component" value="Unassembled WGS sequence"/>
</dbReference>
<dbReference type="EMBL" id="LACI01002678">
    <property type="protein sequence ID" value="KJU81469.1"/>
    <property type="molecule type" value="Genomic_DNA"/>
</dbReference>
<feature type="non-terminal residue" evidence="1">
    <location>
        <position position="1"/>
    </location>
</feature>
<sequence>HDLDLARAEALSNLRDIAVQSPYAGTIPPETLHRYWLTIGYELAEEQMRGLRLFERYSRQLGLL</sequence>
<keyword evidence="2" id="KW-1185">Reference proteome</keyword>
<gene>
    <name evidence="1" type="ORF">MBAV_006337</name>
</gene>
<organism evidence="1 2">
    <name type="scientific">Candidatus Magnetobacterium bavaricum</name>
    <dbReference type="NCBI Taxonomy" id="29290"/>
    <lineage>
        <taxon>Bacteria</taxon>
        <taxon>Pseudomonadati</taxon>
        <taxon>Nitrospirota</taxon>
        <taxon>Thermodesulfovibrionia</taxon>
        <taxon>Thermodesulfovibrionales</taxon>
        <taxon>Candidatus Magnetobacteriaceae</taxon>
        <taxon>Candidatus Magnetobacterium</taxon>
    </lineage>
</organism>
<reference evidence="1 2" key="1">
    <citation type="submission" date="2015-02" db="EMBL/GenBank/DDBJ databases">
        <title>Single-cell genomics of uncultivated deep-branching MTB reveals a conserved set of magnetosome genes.</title>
        <authorList>
            <person name="Kolinko S."/>
            <person name="Richter M."/>
            <person name="Glockner F.O."/>
            <person name="Brachmann A."/>
            <person name="Schuler D."/>
        </authorList>
    </citation>
    <scope>NUCLEOTIDE SEQUENCE [LARGE SCALE GENOMIC DNA]</scope>
    <source>
        <strain evidence="1">TM-1</strain>
    </source>
</reference>
<protein>
    <submittedName>
        <fullName evidence="1">Uncharacterized protein</fullName>
    </submittedName>
</protein>
<accession>A0A0F3GHP3</accession>